<reference evidence="1 2" key="1">
    <citation type="submission" date="2023-11" db="EMBL/GenBank/DDBJ databases">
        <title>Halocaridina rubra genome assembly.</title>
        <authorList>
            <person name="Smith C."/>
        </authorList>
    </citation>
    <scope>NUCLEOTIDE SEQUENCE [LARGE SCALE GENOMIC DNA]</scope>
    <source>
        <strain evidence="1">EP-1</strain>
        <tissue evidence="1">Whole</tissue>
    </source>
</reference>
<organism evidence="1 2">
    <name type="scientific">Halocaridina rubra</name>
    <name type="common">Hawaiian red shrimp</name>
    <dbReference type="NCBI Taxonomy" id="373956"/>
    <lineage>
        <taxon>Eukaryota</taxon>
        <taxon>Metazoa</taxon>
        <taxon>Ecdysozoa</taxon>
        <taxon>Arthropoda</taxon>
        <taxon>Crustacea</taxon>
        <taxon>Multicrustacea</taxon>
        <taxon>Malacostraca</taxon>
        <taxon>Eumalacostraca</taxon>
        <taxon>Eucarida</taxon>
        <taxon>Decapoda</taxon>
        <taxon>Pleocyemata</taxon>
        <taxon>Caridea</taxon>
        <taxon>Atyoidea</taxon>
        <taxon>Atyidae</taxon>
        <taxon>Halocaridina</taxon>
    </lineage>
</organism>
<feature type="non-terminal residue" evidence="1">
    <location>
        <position position="1"/>
    </location>
</feature>
<name>A0AAN8WY75_HALRR</name>
<comment type="caution">
    <text evidence="1">The sequence shown here is derived from an EMBL/GenBank/DDBJ whole genome shotgun (WGS) entry which is preliminary data.</text>
</comment>
<evidence type="ECO:0000313" key="1">
    <source>
        <dbReference type="EMBL" id="KAK7070918.1"/>
    </source>
</evidence>
<protein>
    <submittedName>
        <fullName evidence="1">Uncharacterized protein</fullName>
    </submittedName>
</protein>
<evidence type="ECO:0000313" key="2">
    <source>
        <dbReference type="Proteomes" id="UP001381693"/>
    </source>
</evidence>
<sequence length="56" mass="6784">SGNQEYPDRRPRLQRLRLYFPRCHLCCVCHLQLVSTIMSQCIGPQTNHDRWRHFLC</sequence>
<feature type="non-terminal residue" evidence="1">
    <location>
        <position position="56"/>
    </location>
</feature>
<gene>
    <name evidence="1" type="ORF">SK128_013647</name>
</gene>
<accession>A0AAN8WY75</accession>
<keyword evidence="2" id="KW-1185">Reference proteome</keyword>
<dbReference type="AlphaFoldDB" id="A0AAN8WY75"/>
<dbReference type="Proteomes" id="UP001381693">
    <property type="component" value="Unassembled WGS sequence"/>
</dbReference>
<dbReference type="EMBL" id="JAXCGZ010015190">
    <property type="protein sequence ID" value="KAK7070918.1"/>
    <property type="molecule type" value="Genomic_DNA"/>
</dbReference>
<proteinExistence type="predicted"/>